<keyword evidence="2" id="KW-1185">Reference proteome</keyword>
<reference evidence="1 2" key="1">
    <citation type="submission" date="2024-09" db="EMBL/GenBank/DDBJ databases">
        <authorList>
            <person name="Sun Q."/>
            <person name="Mori K."/>
        </authorList>
    </citation>
    <scope>NUCLEOTIDE SEQUENCE [LARGE SCALE GENOMIC DNA]</scope>
    <source>
        <strain evidence="1 2">TBRC 4938</strain>
    </source>
</reference>
<dbReference type="EMBL" id="JBHMAA010000023">
    <property type="protein sequence ID" value="MFB9950992.1"/>
    <property type="molecule type" value="Genomic_DNA"/>
</dbReference>
<gene>
    <name evidence="1" type="ORF">ACFFP0_19260</name>
</gene>
<name>A0ABV6AM76_9HYPH</name>
<dbReference type="GO" id="GO:0003677">
    <property type="term" value="F:DNA binding"/>
    <property type="evidence" value="ECO:0007669"/>
    <property type="project" value="UniProtKB-KW"/>
</dbReference>
<dbReference type="RefSeq" id="WP_377263812.1">
    <property type="nucleotide sequence ID" value="NZ_JBHMAA010000023.1"/>
</dbReference>
<keyword evidence="1" id="KW-0238">DNA-binding</keyword>
<protein>
    <submittedName>
        <fullName evidence="1">DNA-binding protein</fullName>
    </submittedName>
</protein>
<organism evidence="1 2">
    <name type="scientific">Rhizobium puerariae</name>
    <dbReference type="NCBI Taxonomy" id="1585791"/>
    <lineage>
        <taxon>Bacteria</taxon>
        <taxon>Pseudomonadati</taxon>
        <taxon>Pseudomonadota</taxon>
        <taxon>Alphaproteobacteria</taxon>
        <taxon>Hyphomicrobiales</taxon>
        <taxon>Rhizobiaceae</taxon>
        <taxon>Rhizobium/Agrobacterium group</taxon>
        <taxon>Rhizobium</taxon>
    </lineage>
</organism>
<evidence type="ECO:0000313" key="2">
    <source>
        <dbReference type="Proteomes" id="UP001589692"/>
    </source>
</evidence>
<accession>A0ABV6AM76</accession>
<proteinExistence type="predicted"/>
<dbReference type="Proteomes" id="UP001589692">
    <property type="component" value="Unassembled WGS sequence"/>
</dbReference>
<comment type="caution">
    <text evidence="1">The sequence shown here is derived from an EMBL/GenBank/DDBJ whole genome shotgun (WGS) entry which is preliminary data.</text>
</comment>
<sequence length="74" mass="8273">MTKQKNNRQSNTETEVVSQSDLVWGAGNIGREINQTERQTFFMLEKGHLPARKVGGKWVASRQRLLAFLAGDAA</sequence>
<evidence type="ECO:0000313" key="1">
    <source>
        <dbReference type="EMBL" id="MFB9950992.1"/>
    </source>
</evidence>